<accession>A0AAN9Y5F2</accession>
<dbReference type="EMBL" id="JBBCAQ010000018">
    <property type="protein sequence ID" value="KAK7595321.1"/>
    <property type="molecule type" value="Genomic_DNA"/>
</dbReference>
<reference evidence="2 3" key="1">
    <citation type="submission" date="2024-03" db="EMBL/GenBank/DDBJ databases">
        <title>Adaptation during the transition from Ophiocordyceps entomopathogen to insect associate is accompanied by gene loss and intensified selection.</title>
        <authorList>
            <person name="Ward C.M."/>
            <person name="Onetto C.A."/>
            <person name="Borneman A.R."/>
        </authorList>
    </citation>
    <scope>NUCLEOTIDE SEQUENCE [LARGE SCALE GENOMIC DNA]</scope>
    <source>
        <strain evidence="2">AWRI1</strain>
        <tissue evidence="2">Single Adult Female</tissue>
    </source>
</reference>
<gene>
    <name evidence="2" type="ORF">V9T40_013146</name>
</gene>
<evidence type="ECO:0000256" key="1">
    <source>
        <dbReference type="SAM" id="MobiDB-lite"/>
    </source>
</evidence>
<organism evidence="2 3">
    <name type="scientific">Parthenolecanium corni</name>
    <dbReference type="NCBI Taxonomy" id="536013"/>
    <lineage>
        <taxon>Eukaryota</taxon>
        <taxon>Metazoa</taxon>
        <taxon>Ecdysozoa</taxon>
        <taxon>Arthropoda</taxon>
        <taxon>Hexapoda</taxon>
        <taxon>Insecta</taxon>
        <taxon>Pterygota</taxon>
        <taxon>Neoptera</taxon>
        <taxon>Paraneoptera</taxon>
        <taxon>Hemiptera</taxon>
        <taxon>Sternorrhyncha</taxon>
        <taxon>Coccoidea</taxon>
        <taxon>Coccidae</taxon>
        <taxon>Parthenolecanium</taxon>
    </lineage>
</organism>
<name>A0AAN9Y5F2_9HEMI</name>
<keyword evidence="3" id="KW-1185">Reference proteome</keyword>
<evidence type="ECO:0000313" key="3">
    <source>
        <dbReference type="Proteomes" id="UP001367676"/>
    </source>
</evidence>
<feature type="region of interest" description="Disordered" evidence="1">
    <location>
        <begin position="1"/>
        <end position="24"/>
    </location>
</feature>
<sequence>MTLVNGYPEQPAISQSPAIPARARQSETKMTQLGFYCIHLLWSNSNKIVDFVDECPRSIVNAPFNAIRRQKRNKSEQNAEFGFFIYLLCNFPPGRSQIDHHQEGLPLFATHTRVQPQHVSHSAALGDSSEALCRPMRSFSTRLESQSQINATCSSALSPQPSPM</sequence>
<comment type="caution">
    <text evidence="2">The sequence shown here is derived from an EMBL/GenBank/DDBJ whole genome shotgun (WGS) entry which is preliminary data.</text>
</comment>
<dbReference type="Proteomes" id="UP001367676">
    <property type="component" value="Unassembled WGS sequence"/>
</dbReference>
<evidence type="ECO:0000313" key="2">
    <source>
        <dbReference type="EMBL" id="KAK7595321.1"/>
    </source>
</evidence>
<dbReference type="AlphaFoldDB" id="A0AAN9Y5F2"/>
<protein>
    <submittedName>
        <fullName evidence="2">Uncharacterized protein</fullName>
    </submittedName>
</protein>
<proteinExistence type="predicted"/>